<protein>
    <submittedName>
        <fullName evidence="1">Uncharacterized protein</fullName>
    </submittedName>
</protein>
<gene>
    <name evidence="1" type="ORF">CR513_15282</name>
</gene>
<sequence length="163" mass="18864">MATWEDLDLSSSKRNKSKLSRTNPKGPKKIWVPKPMIVLVAYVFNNKETLVIVLTSHDGRRVYVPRPQFKEMRMGYLRRIDNHPFLSIDNVLYVKRLKHNLLGISQLCDSGYDVCFNKGECIVKDCKGSIIFSAKRQNNLYKIDLTYLTNQKVTCLVSINDDH</sequence>
<name>A0A371HF28_MUCPR</name>
<keyword evidence="2" id="KW-1185">Reference proteome</keyword>
<dbReference type="OrthoDB" id="1932348at2759"/>
<organism evidence="1 2">
    <name type="scientific">Mucuna pruriens</name>
    <name type="common">Velvet bean</name>
    <name type="synonym">Dolichos pruriens</name>
    <dbReference type="NCBI Taxonomy" id="157652"/>
    <lineage>
        <taxon>Eukaryota</taxon>
        <taxon>Viridiplantae</taxon>
        <taxon>Streptophyta</taxon>
        <taxon>Embryophyta</taxon>
        <taxon>Tracheophyta</taxon>
        <taxon>Spermatophyta</taxon>
        <taxon>Magnoliopsida</taxon>
        <taxon>eudicotyledons</taxon>
        <taxon>Gunneridae</taxon>
        <taxon>Pentapetalae</taxon>
        <taxon>rosids</taxon>
        <taxon>fabids</taxon>
        <taxon>Fabales</taxon>
        <taxon>Fabaceae</taxon>
        <taxon>Papilionoideae</taxon>
        <taxon>50 kb inversion clade</taxon>
        <taxon>NPAAA clade</taxon>
        <taxon>indigoferoid/millettioid clade</taxon>
        <taxon>Phaseoleae</taxon>
        <taxon>Mucuna</taxon>
    </lineage>
</organism>
<dbReference type="AlphaFoldDB" id="A0A371HF28"/>
<reference evidence="1" key="1">
    <citation type="submission" date="2018-05" db="EMBL/GenBank/DDBJ databases">
        <title>Draft genome of Mucuna pruriens seed.</title>
        <authorList>
            <person name="Nnadi N.E."/>
            <person name="Vos R."/>
            <person name="Hasami M.H."/>
            <person name="Devisetty U.K."/>
            <person name="Aguiy J.C."/>
        </authorList>
    </citation>
    <scope>NUCLEOTIDE SEQUENCE [LARGE SCALE GENOMIC DNA]</scope>
    <source>
        <strain evidence="1">JCA_2017</strain>
    </source>
</reference>
<evidence type="ECO:0000313" key="2">
    <source>
        <dbReference type="Proteomes" id="UP000257109"/>
    </source>
</evidence>
<accession>A0A371HF28</accession>
<proteinExistence type="predicted"/>
<dbReference type="EMBL" id="QJKJ01002778">
    <property type="protein sequence ID" value="RDY01393.1"/>
    <property type="molecule type" value="Genomic_DNA"/>
</dbReference>
<evidence type="ECO:0000313" key="1">
    <source>
        <dbReference type="EMBL" id="RDY01393.1"/>
    </source>
</evidence>
<feature type="non-terminal residue" evidence="1">
    <location>
        <position position="1"/>
    </location>
</feature>
<dbReference type="Proteomes" id="UP000257109">
    <property type="component" value="Unassembled WGS sequence"/>
</dbReference>
<comment type="caution">
    <text evidence="1">The sequence shown here is derived from an EMBL/GenBank/DDBJ whole genome shotgun (WGS) entry which is preliminary data.</text>
</comment>